<dbReference type="EMBL" id="JAHQIW010000077">
    <property type="protein sequence ID" value="KAJ1345854.1"/>
    <property type="molecule type" value="Genomic_DNA"/>
</dbReference>
<evidence type="ECO:0000256" key="5">
    <source>
        <dbReference type="ARBA" id="ARBA00023146"/>
    </source>
</evidence>
<gene>
    <name evidence="6" type="ORF">KIN20_000480</name>
</gene>
<evidence type="ECO:0000256" key="2">
    <source>
        <dbReference type="ARBA" id="ARBA00022741"/>
    </source>
</evidence>
<evidence type="ECO:0000256" key="3">
    <source>
        <dbReference type="ARBA" id="ARBA00022840"/>
    </source>
</evidence>
<accession>A0AAD5MKQ1</accession>
<keyword evidence="7" id="KW-1185">Reference proteome</keyword>
<comment type="caution">
    <text evidence="6">The sequence shown here is derived from an EMBL/GenBank/DDBJ whole genome shotgun (WGS) entry which is preliminary data.</text>
</comment>
<reference evidence="6" key="1">
    <citation type="submission" date="2021-06" db="EMBL/GenBank/DDBJ databases">
        <title>Parelaphostrongylus tenuis whole genome reference sequence.</title>
        <authorList>
            <person name="Garwood T.J."/>
            <person name="Larsen P.A."/>
            <person name="Fountain-Jones N.M."/>
            <person name="Garbe J.R."/>
            <person name="Macchietto M.G."/>
            <person name="Kania S.A."/>
            <person name="Gerhold R.W."/>
            <person name="Richards J.E."/>
            <person name="Wolf T.M."/>
        </authorList>
    </citation>
    <scope>NUCLEOTIDE SEQUENCE</scope>
    <source>
        <strain evidence="6">MNPRO001-30</strain>
        <tissue evidence="6">Meninges</tissue>
    </source>
</reference>
<dbReference type="Proteomes" id="UP001196413">
    <property type="component" value="Unassembled WGS sequence"/>
</dbReference>
<dbReference type="InterPro" id="IPR008925">
    <property type="entry name" value="aa_tRNA-synth_I_cd-bd_sf"/>
</dbReference>
<evidence type="ECO:0000313" key="7">
    <source>
        <dbReference type="Proteomes" id="UP001196413"/>
    </source>
</evidence>
<evidence type="ECO:0000256" key="4">
    <source>
        <dbReference type="ARBA" id="ARBA00022917"/>
    </source>
</evidence>
<name>A0AAD5MKQ1_PARTN</name>
<protein>
    <submittedName>
        <fullName evidence="6">Uncharacterized protein</fullName>
    </submittedName>
</protein>
<dbReference type="GO" id="GO:0006412">
    <property type="term" value="P:translation"/>
    <property type="evidence" value="ECO:0007669"/>
    <property type="project" value="UniProtKB-KW"/>
</dbReference>
<organism evidence="6 7">
    <name type="scientific">Parelaphostrongylus tenuis</name>
    <name type="common">Meningeal worm</name>
    <dbReference type="NCBI Taxonomy" id="148309"/>
    <lineage>
        <taxon>Eukaryota</taxon>
        <taxon>Metazoa</taxon>
        <taxon>Ecdysozoa</taxon>
        <taxon>Nematoda</taxon>
        <taxon>Chromadorea</taxon>
        <taxon>Rhabditida</taxon>
        <taxon>Rhabditina</taxon>
        <taxon>Rhabditomorpha</taxon>
        <taxon>Strongyloidea</taxon>
        <taxon>Metastrongylidae</taxon>
        <taxon>Parelaphostrongylus</taxon>
    </lineage>
</organism>
<dbReference type="InterPro" id="IPR020751">
    <property type="entry name" value="aa-tRNA-synth_I_codon-bd_sub2"/>
</dbReference>
<keyword evidence="3" id="KW-0067">ATP-binding</keyword>
<sequence length="196" mass="22592">MIANFDADSIGKRSLQLDEDCLARYGRMAFQMADIDNQILPAIKKLMKSDLPLIKIPDDEYLRKVVTFLKANEENFAYLSSLTRGDFRWFLSRPATADRLLCIFDHHSAVDALTHLQECEPLEIETLKRMAEQLGWAYTDFLTLMRISLIDSSKGPPIKELVSFFGISECRERFRDMARFIRTQTSNLSSLKNESI</sequence>
<keyword evidence="5" id="KW-0030">Aminoacyl-tRNA synthetase</keyword>
<dbReference type="AlphaFoldDB" id="A0AAD5MKQ1"/>
<keyword evidence="2" id="KW-0547">Nucleotide-binding</keyword>
<dbReference type="GO" id="GO:0000049">
    <property type="term" value="F:tRNA binding"/>
    <property type="evidence" value="ECO:0007669"/>
    <property type="project" value="InterPro"/>
</dbReference>
<keyword evidence="4" id="KW-0648">Protein biosynthesis</keyword>
<dbReference type="SUPFAM" id="SSF48163">
    <property type="entry name" value="An anticodon-binding domain of class I aminoacyl-tRNA synthetases"/>
    <property type="match status" value="1"/>
</dbReference>
<dbReference type="GO" id="GO:0005524">
    <property type="term" value="F:ATP binding"/>
    <property type="evidence" value="ECO:0007669"/>
    <property type="project" value="UniProtKB-KW"/>
</dbReference>
<evidence type="ECO:0000313" key="6">
    <source>
        <dbReference type="EMBL" id="KAJ1345854.1"/>
    </source>
</evidence>
<dbReference type="Gene3D" id="1.10.10.350">
    <property type="match status" value="1"/>
</dbReference>
<keyword evidence="1" id="KW-0436">Ligase</keyword>
<dbReference type="GO" id="GO:0004812">
    <property type="term" value="F:aminoacyl-tRNA ligase activity"/>
    <property type="evidence" value="ECO:0007669"/>
    <property type="project" value="UniProtKB-KW"/>
</dbReference>
<evidence type="ECO:0000256" key="1">
    <source>
        <dbReference type="ARBA" id="ARBA00022598"/>
    </source>
</evidence>
<proteinExistence type="predicted"/>